<dbReference type="Proteomes" id="UP000186559">
    <property type="component" value="Chromosome"/>
</dbReference>
<evidence type="ECO:0000313" key="2">
    <source>
        <dbReference type="Proteomes" id="UP000186559"/>
    </source>
</evidence>
<proteinExistence type="predicted"/>
<keyword evidence="2" id="KW-1185">Reference proteome</keyword>
<dbReference type="KEGG" id="tpro:Ga0080559_TMP2795"/>
<gene>
    <name evidence="1" type="ORF">Ga0080559_TMP2795</name>
</gene>
<protein>
    <submittedName>
        <fullName evidence="1">Uncharacterized protein</fullName>
    </submittedName>
</protein>
<dbReference type="AlphaFoldDB" id="A0A1U7D616"/>
<dbReference type="STRING" id="1229727.Ga0080559_TMP2795"/>
<sequence length="177" mass="20042">MKGRVVQSAQNNWPRFGPGFSGQTLSLGEGSARGRRAEAFQPVICARRKHQPVAFRHPDFGDANECIGRCFQEIVHRCSFAGRGFCGRGCRLVSPHPTPRRLWLASIPRWAKRFIRFGRGRCREFVQRLGAKSEVPSADRSVHAETGTKRHEMRTPACREVQRISHPQRMSASVLFC</sequence>
<evidence type="ECO:0000313" key="1">
    <source>
        <dbReference type="EMBL" id="APX23591.1"/>
    </source>
</evidence>
<organism evidence="1 2">
    <name type="scientific">Salipiger profundus</name>
    <dbReference type="NCBI Taxonomy" id="1229727"/>
    <lineage>
        <taxon>Bacteria</taxon>
        <taxon>Pseudomonadati</taxon>
        <taxon>Pseudomonadota</taxon>
        <taxon>Alphaproteobacteria</taxon>
        <taxon>Rhodobacterales</taxon>
        <taxon>Roseobacteraceae</taxon>
        <taxon>Salipiger</taxon>
    </lineage>
</organism>
<name>A0A1U7D616_9RHOB</name>
<dbReference type="EMBL" id="CP014796">
    <property type="protein sequence ID" value="APX23591.1"/>
    <property type="molecule type" value="Genomic_DNA"/>
</dbReference>
<accession>A0A1U7D616</accession>
<reference evidence="1 2" key="1">
    <citation type="submission" date="2016-03" db="EMBL/GenBank/DDBJ databases">
        <title>Deep-sea bacteria in the southern Pacific.</title>
        <authorList>
            <person name="Tang K."/>
        </authorList>
    </citation>
    <scope>NUCLEOTIDE SEQUENCE [LARGE SCALE GENOMIC DNA]</scope>
    <source>
        <strain evidence="1 2">JLT2016</strain>
    </source>
</reference>